<name>K2GWS8_9BACT</name>
<dbReference type="EMBL" id="AMFJ01000419">
    <property type="protein sequence ID" value="EKE27815.1"/>
    <property type="molecule type" value="Genomic_DNA"/>
</dbReference>
<sequence length="24" mass="2839">MHYKNAYNNNLNPLPPRRDSLLTP</sequence>
<feature type="non-terminal residue" evidence="2">
    <location>
        <position position="24"/>
    </location>
</feature>
<gene>
    <name evidence="2" type="ORF">ACD_3C00145G0001</name>
</gene>
<evidence type="ECO:0000256" key="1">
    <source>
        <dbReference type="SAM" id="MobiDB-lite"/>
    </source>
</evidence>
<evidence type="ECO:0000313" key="2">
    <source>
        <dbReference type="EMBL" id="EKE27815.1"/>
    </source>
</evidence>
<proteinExistence type="predicted"/>
<protein>
    <submittedName>
        <fullName evidence="2">Uncharacterized protein</fullName>
    </submittedName>
</protein>
<accession>K2GWS8</accession>
<organism evidence="2">
    <name type="scientific">uncultured bacterium</name>
    <name type="common">gcode 4</name>
    <dbReference type="NCBI Taxonomy" id="1234023"/>
    <lineage>
        <taxon>Bacteria</taxon>
        <taxon>environmental samples</taxon>
    </lineage>
</organism>
<reference evidence="2" key="1">
    <citation type="journal article" date="2012" name="Science">
        <title>Fermentation, hydrogen, and sulfur metabolism in multiple uncultivated bacterial phyla.</title>
        <authorList>
            <person name="Wrighton K.C."/>
            <person name="Thomas B.C."/>
            <person name="Sharon I."/>
            <person name="Miller C.S."/>
            <person name="Castelle C.J."/>
            <person name="VerBerkmoes N.C."/>
            <person name="Wilkins M.J."/>
            <person name="Hettich R.L."/>
            <person name="Lipton M.S."/>
            <person name="Williams K.H."/>
            <person name="Long P.E."/>
            <person name="Banfield J.F."/>
        </authorList>
    </citation>
    <scope>NUCLEOTIDE SEQUENCE [LARGE SCALE GENOMIC DNA]</scope>
</reference>
<dbReference type="AlphaFoldDB" id="K2GWS8"/>
<feature type="region of interest" description="Disordered" evidence="1">
    <location>
        <begin position="1"/>
        <end position="24"/>
    </location>
</feature>
<comment type="caution">
    <text evidence="2">The sequence shown here is derived from an EMBL/GenBank/DDBJ whole genome shotgun (WGS) entry which is preliminary data.</text>
</comment>